<feature type="region of interest" description="Disordered" evidence="1">
    <location>
        <begin position="108"/>
        <end position="137"/>
    </location>
</feature>
<keyword evidence="2" id="KW-0282">Flagellum</keyword>
<proteinExistence type="predicted"/>
<dbReference type="Proteomes" id="UP000559117">
    <property type="component" value="Unassembled WGS sequence"/>
</dbReference>
<reference evidence="2 3" key="1">
    <citation type="submission" date="2020-08" db="EMBL/GenBank/DDBJ databases">
        <title>Genomic Encyclopedia of Type Strains, Phase IV (KMG-IV): sequencing the most valuable type-strain genomes for metagenomic binning, comparative biology and taxonomic classification.</title>
        <authorList>
            <person name="Goeker M."/>
        </authorList>
    </citation>
    <scope>NUCLEOTIDE SEQUENCE [LARGE SCALE GENOMIC DNA]</scope>
    <source>
        <strain evidence="2 3">DSM 24661</strain>
    </source>
</reference>
<protein>
    <submittedName>
        <fullName evidence="2">Flagellar operon protein (TIGR03826 family)</fullName>
    </submittedName>
</protein>
<dbReference type="EMBL" id="JACHFH010000025">
    <property type="protein sequence ID" value="MBB5336821.1"/>
    <property type="molecule type" value="Genomic_DNA"/>
</dbReference>
<keyword evidence="3" id="KW-1185">Reference proteome</keyword>
<accession>A0A840UGD8</accession>
<evidence type="ECO:0000313" key="2">
    <source>
        <dbReference type="EMBL" id="MBB5336821.1"/>
    </source>
</evidence>
<sequence length="137" mass="15225">MANKMRNCPECGKVFVDSGAGICNQCIRKDEENEIIIDSYLRDNPGSTIKQIHEATGIKEKTIMRMIRSGRFGSGEVSYPCERCGAPISDGRYCDECTAALHNEIKKVSDSMSKKIQPVKPKVDNTGKKSRGMYSNK</sequence>
<name>A0A840UGD8_9FIRM</name>
<evidence type="ECO:0000256" key="1">
    <source>
        <dbReference type="SAM" id="MobiDB-lite"/>
    </source>
</evidence>
<dbReference type="AlphaFoldDB" id="A0A840UGD8"/>
<keyword evidence="2" id="KW-0969">Cilium</keyword>
<keyword evidence="2" id="KW-0966">Cell projection</keyword>
<dbReference type="RefSeq" id="WP_183862105.1">
    <property type="nucleotide sequence ID" value="NZ_JACHFH010000025.1"/>
</dbReference>
<comment type="caution">
    <text evidence="2">The sequence shown here is derived from an EMBL/GenBank/DDBJ whole genome shotgun (WGS) entry which is preliminary data.</text>
</comment>
<evidence type="ECO:0000313" key="3">
    <source>
        <dbReference type="Proteomes" id="UP000559117"/>
    </source>
</evidence>
<gene>
    <name evidence="2" type="ORF">HNR32_001976</name>
</gene>
<organism evidence="2 3">
    <name type="scientific">Pectinatus brassicae</name>
    <dbReference type="NCBI Taxonomy" id="862415"/>
    <lineage>
        <taxon>Bacteria</taxon>
        <taxon>Bacillati</taxon>
        <taxon>Bacillota</taxon>
        <taxon>Negativicutes</taxon>
        <taxon>Selenomonadales</taxon>
        <taxon>Selenomonadaceae</taxon>
        <taxon>Pectinatus</taxon>
    </lineage>
</organism>